<accession>S3UXD2</accession>
<comment type="caution">
    <text evidence="1">The sequence shown here is derived from an EMBL/GenBank/DDBJ whole genome shotgun (WGS) entry which is preliminary data.</text>
</comment>
<name>S3UXD2_9LEPT</name>
<evidence type="ECO:0000313" key="1">
    <source>
        <dbReference type="EMBL" id="EPG75016.1"/>
    </source>
</evidence>
<dbReference type="EMBL" id="AKWZ02000006">
    <property type="protein sequence ID" value="EPG75016.1"/>
    <property type="molecule type" value="Genomic_DNA"/>
</dbReference>
<dbReference type="Proteomes" id="UP000014540">
    <property type="component" value="Unassembled WGS sequence"/>
</dbReference>
<proteinExistence type="predicted"/>
<reference evidence="1" key="1">
    <citation type="submission" date="2013-04" db="EMBL/GenBank/DDBJ databases">
        <authorList>
            <person name="Harkins D.M."/>
            <person name="Durkin A.S."/>
            <person name="Selengut J.D."/>
            <person name="Sanka R."/>
            <person name="DePew J."/>
            <person name="Purushe J."/>
            <person name="Ahmed A."/>
            <person name="van der Linden H."/>
            <person name="Goris M.G.A."/>
            <person name="Hartskeerl R.A."/>
            <person name="Vinetz J.M."/>
            <person name="Sutton G.G."/>
            <person name="Nelson W.C."/>
            <person name="Fouts D.E."/>
        </authorList>
    </citation>
    <scope>NUCLEOTIDE SEQUENCE [LARGE SCALE GENOMIC DNA]</scope>
    <source>
        <strain evidence="1">BUT 6</strain>
    </source>
</reference>
<keyword evidence="2" id="KW-1185">Reference proteome</keyword>
<dbReference type="AlphaFoldDB" id="S3UXD2"/>
<evidence type="ECO:0000313" key="2">
    <source>
        <dbReference type="Proteomes" id="UP000014540"/>
    </source>
</evidence>
<sequence length="45" mass="5598">MIGYEHLAPRKLRLNFPKYLNRPDLKNRESFGYFEIQSYLWCLLY</sequence>
<organism evidence="1 2">
    <name type="scientific">Leptospira fainei serovar Hurstbridge str. BUT 6</name>
    <dbReference type="NCBI Taxonomy" id="1193011"/>
    <lineage>
        <taxon>Bacteria</taxon>
        <taxon>Pseudomonadati</taxon>
        <taxon>Spirochaetota</taxon>
        <taxon>Spirochaetia</taxon>
        <taxon>Leptospirales</taxon>
        <taxon>Leptospiraceae</taxon>
        <taxon>Leptospira</taxon>
    </lineage>
</organism>
<protein>
    <submittedName>
        <fullName evidence="1">Uncharacterized protein</fullName>
    </submittedName>
</protein>
<gene>
    <name evidence="1" type="ORF">LEP1GSC058_1660</name>
</gene>